<dbReference type="RefSeq" id="WP_157524187.1">
    <property type="nucleotide sequence ID" value="NZ_CP066775.1"/>
</dbReference>
<dbReference type="EMBL" id="CP066775">
    <property type="protein sequence ID" value="QQL51453.1"/>
    <property type="molecule type" value="Genomic_DNA"/>
</dbReference>
<feature type="domain" description="ABC3 transporter permease C-terminal" evidence="6">
    <location>
        <begin position="304"/>
        <end position="421"/>
    </location>
</feature>
<evidence type="ECO:0000256" key="1">
    <source>
        <dbReference type="ARBA" id="ARBA00004651"/>
    </source>
</evidence>
<reference evidence="8 9" key="1">
    <citation type="submission" date="2020-12" db="EMBL/GenBank/DDBJ databases">
        <title>HMF7856_wgs.fasta genome submission.</title>
        <authorList>
            <person name="Kang H."/>
            <person name="Kim H."/>
            <person name="Joh K."/>
        </authorList>
    </citation>
    <scope>NUCLEOTIDE SEQUENCE [LARGE SCALE GENOMIC DNA]</scope>
    <source>
        <strain evidence="8 9">HMF7856</strain>
    </source>
</reference>
<dbReference type="InterPro" id="IPR003838">
    <property type="entry name" value="ABC3_permease_C"/>
</dbReference>
<dbReference type="Proteomes" id="UP000429232">
    <property type="component" value="Chromosome"/>
</dbReference>
<organism evidence="8 9">
    <name type="scientific">Mucilaginibacter ginkgonis</name>
    <dbReference type="NCBI Taxonomy" id="2682091"/>
    <lineage>
        <taxon>Bacteria</taxon>
        <taxon>Pseudomonadati</taxon>
        <taxon>Bacteroidota</taxon>
        <taxon>Sphingobacteriia</taxon>
        <taxon>Sphingobacteriales</taxon>
        <taxon>Sphingobacteriaceae</taxon>
        <taxon>Mucilaginibacter</taxon>
    </lineage>
</organism>
<evidence type="ECO:0000313" key="8">
    <source>
        <dbReference type="EMBL" id="QQL51453.1"/>
    </source>
</evidence>
<evidence type="ECO:0000256" key="4">
    <source>
        <dbReference type="ARBA" id="ARBA00022989"/>
    </source>
</evidence>
<evidence type="ECO:0000313" key="9">
    <source>
        <dbReference type="Proteomes" id="UP000429232"/>
    </source>
</evidence>
<dbReference type="Pfam" id="PF12704">
    <property type="entry name" value="MacB_PCD"/>
    <property type="match status" value="1"/>
</dbReference>
<dbReference type="InterPro" id="IPR025857">
    <property type="entry name" value="MacB_PCD"/>
</dbReference>
<evidence type="ECO:0000259" key="7">
    <source>
        <dbReference type="Pfam" id="PF12704"/>
    </source>
</evidence>
<feature type="domain" description="ABC3 transporter permease C-terminal" evidence="6">
    <location>
        <begin position="703"/>
        <end position="814"/>
    </location>
</feature>
<evidence type="ECO:0000256" key="3">
    <source>
        <dbReference type="ARBA" id="ARBA00022692"/>
    </source>
</evidence>
<keyword evidence="2" id="KW-1003">Cell membrane</keyword>
<gene>
    <name evidence="8" type="ORF">GO620_008430</name>
</gene>
<dbReference type="AlphaFoldDB" id="A0A6I4HX89"/>
<evidence type="ECO:0000256" key="2">
    <source>
        <dbReference type="ARBA" id="ARBA00022475"/>
    </source>
</evidence>
<dbReference type="KEGG" id="mgik:GO620_008430"/>
<feature type="domain" description="MacB-like periplasmic core" evidence="7">
    <location>
        <begin position="20"/>
        <end position="253"/>
    </location>
</feature>
<comment type="subcellular location">
    <subcellularLocation>
        <location evidence="1">Cell membrane</location>
        <topology evidence="1">Multi-pass membrane protein</topology>
    </subcellularLocation>
</comment>
<dbReference type="PANTHER" id="PTHR30572">
    <property type="entry name" value="MEMBRANE COMPONENT OF TRANSPORTER-RELATED"/>
    <property type="match status" value="1"/>
</dbReference>
<keyword evidence="5" id="KW-0472">Membrane</keyword>
<protein>
    <submittedName>
        <fullName evidence="8">ABC transporter permease</fullName>
    </submittedName>
</protein>
<name>A0A6I4HX89_9SPHI</name>
<evidence type="ECO:0000256" key="5">
    <source>
        <dbReference type="ARBA" id="ARBA00023136"/>
    </source>
</evidence>
<keyword evidence="3" id="KW-0812">Transmembrane</keyword>
<accession>A0A6I4HX89</accession>
<dbReference type="PANTHER" id="PTHR30572:SF18">
    <property type="entry name" value="ABC-TYPE MACROLIDE FAMILY EXPORT SYSTEM PERMEASE COMPONENT 2"/>
    <property type="match status" value="1"/>
</dbReference>
<proteinExistence type="predicted"/>
<keyword evidence="4" id="KW-1133">Transmembrane helix</keyword>
<keyword evidence="9" id="KW-1185">Reference proteome</keyword>
<dbReference type="GO" id="GO:0022857">
    <property type="term" value="F:transmembrane transporter activity"/>
    <property type="evidence" value="ECO:0007669"/>
    <property type="project" value="TreeGrafter"/>
</dbReference>
<dbReference type="InterPro" id="IPR050250">
    <property type="entry name" value="Macrolide_Exporter_MacB"/>
</dbReference>
<dbReference type="Pfam" id="PF02687">
    <property type="entry name" value="FtsX"/>
    <property type="match status" value="2"/>
</dbReference>
<dbReference type="GO" id="GO:0005886">
    <property type="term" value="C:plasma membrane"/>
    <property type="evidence" value="ECO:0007669"/>
    <property type="project" value="UniProtKB-SubCell"/>
</dbReference>
<sequence length="821" mass="92109">MLKNYFKVALRNIAARKLFSFINVLGLSIGISAALVIYLIVEHDLSFDKFHSDRHRIYRVVSNFIYMGNPGYNRGVSMPLPDAIAAEIPEVAKLTHYYTWDFDVTIPNTAGNAKFKAVENIVFTDKRYFGLFKYKWLAGNMNTALSQPNQVVLTQKQAKLYFPKLNAPDVLGKIVAYNDTIKTSVVGVVADFEGNTDITFHDFISWGTALTNAQLKRQFRTDNWGGTTSSSQCFVMLDANADPSLVEKKVTQLYYRHDPRTPQNKDVVRNYHLQPLSDLHFGTNYGTVGYNQPVSKTVLYGLLVIASFLLLLGCINFINLVTAQSSQRAKEIGIRKTIGSTRQQLVVQLLSETFIITLVAVLISLACAPLILKLFADFISPDVKLDLLNHPGVLLFLALLTIVVALLSGFYPALLLSRYKPIEVLKSQSVLNSGTTRTAWMRKSLTVTQFVIAQFFIMATILVSKQVYYAVHKDLGFKKDAIIYMWTPYKKNSNYKIAYFKDKIAAMPQVAMISRGSNPPSSSNTNSTEGTYKDGKKEIKTNIQMKYGDANYIKLYQIKLLAGRNIEPTDTSKAFLINVAYTRAMGLKNPADAVGKIVDKFNGDSRMQIIGVVSDFQQGSLHEALEPLCIQWYPSQYNNEVLHVELKPQSAGGTEWADALAAIKTEWKKIYPEDDFTYHFYDESISKFYESEQHTSRLLMWSSGLSVLISCLGLLGLAMYTTRTRTKEIGVRKVLGATVAQIIALLSREIVLLIVLAFVIVTPLAYWAMHTWIQNFADRTSISWWIFALSGLGMLLTAMLTSTTQTFRAATANPVKSLRSE</sequence>
<evidence type="ECO:0000259" key="6">
    <source>
        <dbReference type="Pfam" id="PF02687"/>
    </source>
</evidence>